<dbReference type="AlphaFoldDB" id="A0A5J4QYC9"/>
<evidence type="ECO:0000256" key="1">
    <source>
        <dbReference type="SAM" id="MobiDB-lite"/>
    </source>
</evidence>
<gene>
    <name evidence="2" type="ORF">EZS28_054010</name>
</gene>
<evidence type="ECO:0000313" key="2">
    <source>
        <dbReference type="EMBL" id="KAA6325940.1"/>
    </source>
</evidence>
<sequence>MATYDSRQAPGSERDRKSPFQFPQEIKSKDHFNQRSEAEDAALLASQEGTGLMPEDNSVDQTNTNSVSELNDSNEMNDNQIVGGFMIDDEKQNEL</sequence>
<organism evidence="2 3">
    <name type="scientific">Streblomastix strix</name>
    <dbReference type="NCBI Taxonomy" id="222440"/>
    <lineage>
        <taxon>Eukaryota</taxon>
        <taxon>Metamonada</taxon>
        <taxon>Preaxostyla</taxon>
        <taxon>Oxymonadida</taxon>
        <taxon>Streblomastigidae</taxon>
        <taxon>Streblomastix</taxon>
    </lineage>
</organism>
<proteinExistence type="predicted"/>
<feature type="compositionally biased region" description="Polar residues" evidence="1">
    <location>
        <begin position="59"/>
        <end position="80"/>
    </location>
</feature>
<dbReference type="Proteomes" id="UP000324800">
    <property type="component" value="Unassembled WGS sequence"/>
</dbReference>
<feature type="compositionally biased region" description="Basic and acidic residues" evidence="1">
    <location>
        <begin position="26"/>
        <end position="38"/>
    </location>
</feature>
<evidence type="ECO:0000313" key="3">
    <source>
        <dbReference type="Proteomes" id="UP000324800"/>
    </source>
</evidence>
<name>A0A5J4QYC9_9EUKA</name>
<dbReference type="EMBL" id="SNRW01043989">
    <property type="protein sequence ID" value="KAA6325940.1"/>
    <property type="molecule type" value="Genomic_DNA"/>
</dbReference>
<accession>A0A5J4QYC9</accession>
<reference evidence="2 3" key="1">
    <citation type="submission" date="2019-03" db="EMBL/GenBank/DDBJ databases">
        <title>Single cell metagenomics reveals metabolic interactions within the superorganism composed of flagellate Streblomastix strix and complex community of Bacteroidetes bacteria on its surface.</title>
        <authorList>
            <person name="Treitli S.C."/>
            <person name="Kolisko M."/>
            <person name="Husnik F."/>
            <person name="Keeling P."/>
            <person name="Hampl V."/>
        </authorList>
    </citation>
    <scope>NUCLEOTIDE SEQUENCE [LARGE SCALE GENOMIC DNA]</scope>
    <source>
        <strain evidence="2">ST1C</strain>
    </source>
</reference>
<comment type="caution">
    <text evidence="2">The sequence shown here is derived from an EMBL/GenBank/DDBJ whole genome shotgun (WGS) entry which is preliminary data.</text>
</comment>
<feature type="region of interest" description="Disordered" evidence="1">
    <location>
        <begin position="1"/>
        <end position="95"/>
    </location>
</feature>
<protein>
    <submittedName>
        <fullName evidence="2">Uncharacterized protein</fullName>
    </submittedName>
</protein>